<evidence type="ECO:0000313" key="12">
    <source>
        <dbReference type="EMBL" id="MCK0198133.1"/>
    </source>
</evidence>
<dbReference type="Pfam" id="PF02786">
    <property type="entry name" value="CPSase_L_D2"/>
    <property type="match status" value="1"/>
</dbReference>
<dbReference type="SUPFAM" id="SSF52440">
    <property type="entry name" value="PreATP-grasp domain"/>
    <property type="match status" value="1"/>
</dbReference>
<dbReference type="InterPro" id="IPR011764">
    <property type="entry name" value="Biotin_carboxylation_dom"/>
</dbReference>
<dbReference type="InterPro" id="IPR005479">
    <property type="entry name" value="CPAse_ATP-bd"/>
</dbReference>
<comment type="cofactor">
    <cofactor evidence="1">
        <name>biotin</name>
        <dbReference type="ChEBI" id="CHEBI:57586"/>
    </cofactor>
</comment>
<organism evidence="12 13">
    <name type="scientific">Ancylobacter crimeensis</name>
    <dbReference type="NCBI Taxonomy" id="2579147"/>
    <lineage>
        <taxon>Bacteria</taxon>
        <taxon>Pseudomonadati</taxon>
        <taxon>Pseudomonadota</taxon>
        <taxon>Alphaproteobacteria</taxon>
        <taxon>Hyphomicrobiales</taxon>
        <taxon>Xanthobacteraceae</taxon>
        <taxon>Ancylobacter</taxon>
    </lineage>
</organism>
<dbReference type="InterPro" id="IPR005482">
    <property type="entry name" value="Biotin_COase_C"/>
</dbReference>
<evidence type="ECO:0000256" key="2">
    <source>
        <dbReference type="ARBA" id="ARBA00003761"/>
    </source>
</evidence>
<dbReference type="Pfam" id="PF02785">
    <property type="entry name" value="Biotin_carb_C"/>
    <property type="match status" value="1"/>
</dbReference>
<dbReference type="InterPro" id="IPR011761">
    <property type="entry name" value="ATP-grasp"/>
</dbReference>
<keyword evidence="13" id="KW-1185">Reference proteome</keyword>
<keyword evidence="4" id="KW-0436">Ligase</keyword>
<dbReference type="CDD" id="cd06850">
    <property type="entry name" value="biotinyl_domain"/>
    <property type="match status" value="1"/>
</dbReference>
<dbReference type="InterPro" id="IPR016185">
    <property type="entry name" value="PreATP-grasp_dom_sf"/>
</dbReference>
<dbReference type="InterPro" id="IPR000089">
    <property type="entry name" value="Biotin_lipoyl"/>
</dbReference>
<dbReference type="EMBL" id="JALKCH010000009">
    <property type="protein sequence ID" value="MCK0198133.1"/>
    <property type="molecule type" value="Genomic_DNA"/>
</dbReference>
<dbReference type="InterPro" id="IPR011053">
    <property type="entry name" value="Single_hybrid_motif"/>
</dbReference>
<evidence type="ECO:0000259" key="10">
    <source>
        <dbReference type="PROSITE" id="PS50975"/>
    </source>
</evidence>
<gene>
    <name evidence="12" type="ORF">MWN34_14560</name>
</gene>
<evidence type="ECO:0000256" key="7">
    <source>
        <dbReference type="ARBA" id="ARBA00048600"/>
    </source>
</evidence>
<evidence type="ECO:0000256" key="3">
    <source>
        <dbReference type="ARBA" id="ARBA00013263"/>
    </source>
</evidence>
<dbReference type="Gene3D" id="2.40.50.100">
    <property type="match status" value="1"/>
</dbReference>
<dbReference type="Proteomes" id="UP001203284">
    <property type="component" value="Unassembled WGS sequence"/>
</dbReference>
<proteinExistence type="predicted"/>
<comment type="function">
    <text evidence="2">This protein is a component of the acetyl coenzyme A carboxylase complex; first, biotin carboxylase catalyzes the carboxylation of the carrier protein and then the transcarboxylase transfers the carboxyl group to form malonyl-CoA.</text>
</comment>
<dbReference type="Gene3D" id="3.30.470.20">
    <property type="entry name" value="ATP-grasp fold, B domain"/>
    <property type="match status" value="1"/>
</dbReference>
<evidence type="ECO:0000259" key="11">
    <source>
        <dbReference type="PROSITE" id="PS50979"/>
    </source>
</evidence>
<dbReference type="RefSeq" id="WP_247030033.1">
    <property type="nucleotide sequence ID" value="NZ_JALKCH010000009.1"/>
</dbReference>
<evidence type="ECO:0000256" key="8">
    <source>
        <dbReference type="PROSITE-ProRule" id="PRU00409"/>
    </source>
</evidence>
<dbReference type="InterPro" id="IPR051602">
    <property type="entry name" value="ACC_Biotin_Carboxylase"/>
</dbReference>
<dbReference type="PANTHER" id="PTHR48095">
    <property type="entry name" value="PYRUVATE CARBOXYLASE SUBUNIT A"/>
    <property type="match status" value="1"/>
</dbReference>
<dbReference type="PROSITE" id="PS50975">
    <property type="entry name" value="ATP_GRASP"/>
    <property type="match status" value="1"/>
</dbReference>
<comment type="catalytic activity">
    <reaction evidence="7">
        <text>N(6)-biotinyl-L-lysyl-[protein] + hydrogencarbonate + ATP = N(6)-carboxybiotinyl-L-lysyl-[protein] + ADP + phosphate + H(+)</text>
        <dbReference type="Rhea" id="RHEA:13501"/>
        <dbReference type="Rhea" id="RHEA-COMP:10505"/>
        <dbReference type="Rhea" id="RHEA-COMP:10506"/>
        <dbReference type="ChEBI" id="CHEBI:15378"/>
        <dbReference type="ChEBI" id="CHEBI:17544"/>
        <dbReference type="ChEBI" id="CHEBI:30616"/>
        <dbReference type="ChEBI" id="CHEBI:43474"/>
        <dbReference type="ChEBI" id="CHEBI:83144"/>
        <dbReference type="ChEBI" id="CHEBI:83145"/>
        <dbReference type="ChEBI" id="CHEBI:456216"/>
        <dbReference type="EC" id="6.3.4.14"/>
    </reaction>
</comment>
<comment type="caution">
    <text evidence="12">The sequence shown here is derived from an EMBL/GenBank/DDBJ whole genome shotgun (WGS) entry which is preliminary data.</text>
</comment>
<feature type="domain" description="Biotin carboxylation" evidence="11">
    <location>
        <begin position="1"/>
        <end position="443"/>
    </location>
</feature>
<evidence type="ECO:0000256" key="1">
    <source>
        <dbReference type="ARBA" id="ARBA00001953"/>
    </source>
</evidence>
<evidence type="ECO:0000256" key="5">
    <source>
        <dbReference type="ARBA" id="ARBA00022741"/>
    </source>
</evidence>
<feature type="domain" description="ATP-grasp" evidence="10">
    <location>
        <begin position="119"/>
        <end position="316"/>
    </location>
</feature>
<dbReference type="Pfam" id="PF00364">
    <property type="entry name" value="Biotin_lipoyl"/>
    <property type="match status" value="1"/>
</dbReference>
<reference evidence="12 13" key="1">
    <citation type="submission" date="2022-04" db="EMBL/GenBank/DDBJ databases">
        <authorList>
            <person name="Grouzdev D.S."/>
            <person name="Pantiukh K.S."/>
            <person name="Krutkina M.S."/>
        </authorList>
    </citation>
    <scope>NUCLEOTIDE SEQUENCE [LARGE SCALE GENOMIC DNA]</scope>
    <source>
        <strain evidence="12 13">6x-1</strain>
    </source>
</reference>
<dbReference type="EC" id="6.3.4.14" evidence="3"/>
<keyword evidence="5 8" id="KW-0547">Nucleotide-binding</keyword>
<name>A0ABT0DDT1_9HYPH</name>
<keyword evidence="6 8" id="KW-0067">ATP-binding</keyword>
<dbReference type="PANTHER" id="PTHR48095:SF2">
    <property type="entry name" value="BIOTIN CARBOXYLASE, CHLOROPLASTIC"/>
    <property type="match status" value="1"/>
</dbReference>
<dbReference type="InterPro" id="IPR005481">
    <property type="entry name" value="BC-like_N"/>
</dbReference>
<evidence type="ECO:0000256" key="4">
    <source>
        <dbReference type="ARBA" id="ARBA00022598"/>
    </source>
</evidence>
<accession>A0ABT0DDT1</accession>
<dbReference type="Pfam" id="PF00289">
    <property type="entry name" value="Biotin_carb_N"/>
    <property type="match status" value="1"/>
</dbReference>
<dbReference type="SMART" id="SM00878">
    <property type="entry name" value="Biotin_carb_C"/>
    <property type="match status" value="1"/>
</dbReference>
<dbReference type="PROSITE" id="PS50979">
    <property type="entry name" value="BC"/>
    <property type="match status" value="1"/>
</dbReference>
<dbReference type="PROSITE" id="PS50968">
    <property type="entry name" value="BIOTINYL_LIPOYL"/>
    <property type="match status" value="1"/>
</dbReference>
<evidence type="ECO:0000256" key="6">
    <source>
        <dbReference type="ARBA" id="ARBA00022840"/>
    </source>
</evidence>
<dbReference type="SUPFAM" id="SSF51246">
    <property type="entry name" value="Rudiment single hybrid motif"/>
    <property type="match status" value="1"/>
</dbReference>
<evidence type="ECO:0000313" key="13">
    <source>
        <dbReference type="Proteomes" id="UP001203284"/>
    </source>
</evidence>
<dbReference type="PROSITE" id="PS00867">
    <property type="entry name" value="CPSASE_2"/>
    <property type="match status" value="1"/>
</dbReference>
<protein>
    <recommendedName>
        <fullName evidence="3">biotin carboxylase</fullName>
        <ecNumber evidence="3">6.3.4.14</ecNumber>
    </recommendedName>
</protein>
<dbReference type="InterPro" id="IPR011054">
    <property type="entry name" value="Rudment_hybrid_motif"/>
</dbReference>
<evidence type="ECO:0000259" key="9">
    <source>
        <dbReference type="PROSITE" id="PS50968"/>
    </source>
</evidence>
<feature type="domain" description="Lipoyl-binding" evidence="9">
    <location>
        <begin position="484"/>
        <end position="555"/>
    </location>
</feature>
<dbReference type="SUPFAM" id="SSF56059">
    <property type="entry name" value="Glutathione synthetase ATP-binding domain-like"/>
    <property type="match status" value="1"/>
</dbReference>
<dbReference type="SUPFAM" id="SSF51230">
    <property type="entry name" value="Single hybrid motif"/>
    <property type="match status" value="1"/>
</dbReference>
<sequence>MKKVLIANRGEIAVRIIRACRDAGLSPIAIASDADRTALHARLADEVHRLKGTSPIETYLNQAAILDIARQAGADAVHPGYGLLSENESFAAAVTASDLIWIGPSADAIARLGDKVAARAIARRVGAPLLPSLDDGALTLDTARQFIAAHGLPVIVKAQNGGGGRGMRIVRHESELPSQLAAAEREAQIAFGRPECFIERYLENARHIETQCLADRHGHVLIVSTRDCTLQRRQQKIIEEAPAPFLTTIHNERLAAASTAILQDVGYCGAATCEFLLTAEGDIFFLEVNTRIQVEHPVTEEIAGFDLIREMFRIAMGEHLPSTAPRLRGHAVEFRINAEDPYSDFRPRPGRISRLALPGGPGVRLDFGYEAGDTVPPYYDSLIGKIIVHGRDRIEALTRARRALGEFQIEGVATLAPLHRAILSQKEFASGDAAGFAVHTRWIDEHIDALSDAAAAMDRSRGRIATLPGTSDAEMSSAFDDPPAYRIGIKAPLAGTVLELCVCEGQNIAPGDLVAVMESMKMEQSILAETAGVVARINVAPGAFIDADADLVGLD</sequence>